<evidence type="ECO:0000313" key="4">
    <source>
        <dbReference type="Proteomes" id="UP000730618"/>
    </source>
</evidence>
<dbReference type="PANTHER" id="PTHR46401">
    <property type="entry name" value="GLYCOSYLTRANSFERASE WBBK-RELATED"/>
    <property type="match status" value="1"/>
</dbReference>
<dbReference type="RefSeq" id="WP_218100691.1">
    <property type="nucleotide sequence ID" value="NZ_CAJVCE010000013.1"/>
</dbReference>
<evidence type="ECO:0000259" key="2">
    <source>
        <dbReference type="Pfam" id="PF13524"/>
    </source>
</evidence>
<keyword evidence="4" id="KW-1185">Reference proteome</keyword>
<dbReference type="CDD" id="cd03801">
    <property type="entry name" value="GT4_PimA-like"/>
    <property type="match status" value="1"/>
</dbReference>
<dbReference type="PANTHER" id="PTHR46401:SF2">
    <property type="entry name" value="GLYCOSYLTRANSFERASE WBBK-RELATED"/>
    <property type="match status" value="1"/>
</dbReference>
<reference evidence="3 4" key="1">
    <citation type="submission" date="2021-06" db="EMBL/GenBank/DDBJ databases">
        <authorList>
            <person name="Criscuolo A."/>
        </authorList>
    </citation>
    <scope>NUCLEOTIDE SEQUENCE [LARGE SCALE GENOMIC DNA]</scope>
    <source>
        <strain evidence="4">CIP 111802</strain>
    </source>
</reference>
<evidence type="ECO:0000256" key="1">
    <source>
        <dbReference type="ARBA" id="ARBA00022679"/>
    </source>
</evidence>
<proteinExistence type="predicted"/>
<dbReference type="Proteomes" id="UP000730618">
    <property type="component" value="Unassembled WGS sequence"/>
</dbReference>
<comment type="caution">
    <text evidence="3">The sequence shown here is derived from an EMBL/GenBank/DDBJ whole genome shotgun (WGS) entry which is preliminary data.</text>
</comment>
<gene>
    <name evidence="3" type="ORF">PAECIP111802_04399</name>
</gene>
<sequence length="334" mass="38548">MRVVHLPYGIGISTLSRALRAQGVEAVSCSLRTHHYAYMADMSMHFDEYPEDKRNELRKAFLHELMDKYDIFHFHFGETFFPDKSDLQLLQNKGKKMIVHHRGSEARMLSIAKGFNNPYARVKRSWPEQKIVANLKLLSAYIHHAIVPDHELLPYVKPYYKQVHVVPYAINCSELIPCYPPPDAEPLVVHAPSHKEIKGTAYVLSAVGRLKKNGFPFRFKLIEKLPHTEALRLYSQAAIVIDQLRIGSFANLSLEAMAMGKPVICYIREDLRRKFPPELPIVSANPDTVYNVLKDLLSHPERWEKLGLQGRQYVEQFHGMEKIAKALIEIYHRL</sequence>
<organism evidence="3 4">
    <name type="scientific">Paenibacillus allorhizosphaerae</name>
    <dbReference type="NCBI Taxonomy" id="2849866"/>
    <lineage>
        <taxon>Bacteria</taxon>
        <taxon>Bacillati</taxon>
        <taxon>Bacillota</taxon>
        <taxon>Bacilli</taxon>
        <taxon>Bacillales</taxon>
        <taxon>Paenibacillaceae</taxon>
        <taxon>Paenibacillus</taxon>
    </lineage>
</organism>
<dbReference type="EMBL" id="CAJVCE010000013">
    <property type="protein sequence ID" value="CAG7649083.1"/>
    <property type="molecule type" value="Genomic_DNA"/>
</dbReference>
<dbReference type="Pfam" id="PF13524">
    <property type="entry name" value="Glyco_trans_1_2"/>
    <property type="match status" value="1"/>
</dbReference>
<dbReference type="InterPro" id="IPR055259">
    <property type="entry name" value="YkvP/CgeB_Glyco_trans-like"/>
</dbReference>
<accession>A0ABM8VM83</accession>
<evidence type="ECO:0000313" key="3">
    <source>
        <dbReference type="EMBL" id="CAG7649083.1"/>
    </source>
</evidence>
<protein>
    <recommendedName>
        <fullName evidence="2">Spore protein YkvP/CgeB glycosyl transferase-like domain-containing protein</fullName>
    </recommendedName>
</protein>
<keyword evidence="1" id="KW-0808">Transferase</keyword>
<feature type="domain" description="Spore protein YkvP/CgeB glycosyl transferase-like" evidence="2">
    <location>
        <begin position="218"/>
        <end position="328"/>
    </location>
</feature>
<name>A0ABM8VM83_9BACL</name>